<dbReference type="Pfam" id="PF00005">
    <property type="entry name" value="ABC_tran"/>
    <property type="match status" value="1"/>
</dbReference>
<dbReference type="SUPFAM" id="SSF52058">
    <property type="entry name" value="L domain-like"/>
    <property type="match status" value="2"/>
</dbReference>
<dbReference type="InterPro" id="IPR001611">
    <property type="entry name" value="Leu-rich_rpt"/>
</dbReference>
<dbReference type="CDD" id="cd03221">
    <property type="entry name" value="ABCF_EF-3"/>
    <property type="match status" value="1"/>
</dbReference>
<dbReference type="PROSITE" id="PS00211">
    <property type="entry name" value="ABC_TRANSPORTER_1"/>
    <property type="match status" value="1"/>
</dbReference>
<dbReference type="InterPro" id="IPR032781">
    <property type="entry name" value="ABC_tran_Xtn"/>
</dbReference>
<dbReference type="PANTHER" id="PTHR19211:SF117">
    <property type="entry name" value="ATP-BINDING CASSETTE SUB-FAMILY F MEMBER 3"/>
    <property type="match status" value="1"/>
</dbReference>
<accession>A0A6G1FCR5</accession>
<dbReference type="PROSITE" id="PS50893">
    <property type="entry name" value="ABC_TRANSPORTER_2"/>
    <property type="match status" value="1"/>
</dbReference>
<evidence type="ECO:0000313" key="8">
    <source>
        <dbReference type="Proteomes" id="UP000479710"/>
    </source>
</evidence>
<dbReference type="InterPro" id="IPR027417">
    <property type="entry name" value="P-loop_NTPase"/>
</dbReference>
<dbReference type="InterPro" id="IPR017871">
    <property type="entry name" value="ABC_transporter-like_CS"/>
</dbReference>
<dbReference type="SMART" id="SM00364">
    <property type="entry name" value="LRR_BAC"/>
    <property type="match status" value="10"/>
</dbReference>
<dbReference type="InterPro" id="IPR032675">
    <property type="entry name" value="LRR_dom_sf"/>
</dbReference>
<keyword evidence="4" id="KW-0067">ATP-binding</keyword>
<keyword evidence="1" id="KW-0433">Leucine-rich repeat</keyword>
<dbReference type="InterPro" id="IPR003593">
    <property type="entry name" value="AAA+_ATPase"/>
</dbReference>
<keyword evidence="8" id="KW-1185">Reference proteome</keyword>
<sequence length="1022" mass="113126">MERVLKSARESGSLNLSNRSLREVPKEVYNNLDTGAQNEKWWEGVDLQKLILAHNNLEVLREDLRNLSSLVVLNISHNNISSFPAAIGDLPLLKSLDLSFNQINALPEEIGFATALVKVDCSNNRLTDLPASLARCLELSELNVSNNTISIMPDELAGCSKLSKLNLEGNKLVTLSDKMFMSWTMLTEMNAAKNLLTAIPDSIGALSKLIRLDLHQNKITLIPPSIKDCSSLAEFYMGNNLLSSIPADIGMLSNLGILDLHSNQLKEYPVGACRLKLSFLDLSNNSLSGLPAELGTMTTLRKLLLTGNPMRTLRSSLVSGPTTTLLKYLCSRLSSDEEASGSGSTPTKDNQIAAARRLSLSSKELDLSGLGVTSVPPAAWETNDVVKLDLSKNSIEALPNELSLCSSLQSLVLSNNKIKRWPGTVVSSLASLSLLKLDNNPLAQILSTDLESMSKLEVLDLSGNASSLPDPSVVSALPHLQELYLRRMKIHGFPDGLLGLKQLRILDLSQNYLTTVPEGIKDLTSLIELDLSDNNITTLPPELGLLDHNLQVLKLDGNPLRSDVVDEVDQPIIDYIANVLADEDFDFGAPDGHGIFDALGDLLIDAGCVADEEHCLEVCSKLCEKFGKHGLVKPKQTMRSLVTPLRMNEGMDDKVAPKKQADVFEGPLLSSRDKAKIERKKRKDERQREAQYQMHVAEMEALRAGMPPVFVNHNNSGGPAVRDIHMENFNVTVGGRDLIQECTITLAFGRHYGLVGRNGTGKTSFLRAMAMHAIDGIPKNCQILHVEQEVVGDDTTALQCVLNADVERVQLLQEEAHLVQQQKDLEYEAEFEQSTSNSKGGLDKDAVSKRLEEIYKRLEFIDADAAEARAASILAGLSFTPEMQRKSTKQFSGGWRMRIALARALFIEPDLLLLDEPTNHLDLHAVLWLEAYLLKWPKTFIVVSHAREFLNTVVTDILHLHGKKLHAYKGDYDTFERTREEHLKNQQKAFETNEKARSHMQAFIDKFRYNAKRASLVQSRIK</sequence>
<reference evidence="7 8" key="1">
    <citation type="submission" date="2019-11" db="EMBL/GenBank/DDBJ databases">
        <title>Whole genome sequence of Oryza granulata.</title>
        <authorList>
            <person name="Li W."/>
        </authorList>
    </citation>
    <scope>NUCLEOTIDE SEQUENCE [LARGE SCALE GENOMIC DNA]</scope>
    <source>
        <strain evidence="8">cv. Menghai</strain>
        <tissue evidence="7">Leaf</tissue>
    </source>
</reference>
<dbReference type="Pfam" id="PF00560">
    <property type="entry name" value="LRR_1"/>
    <property type="match status" value="1"/>
</dbReference>
<evidence type="ECO:0000256" key="5">
    <source>
        <dbReference type="ARBA" id="ARBA00022990"/>
    </source>
</evidence>
<feature type="domain" description="ABC transporter" evidence="6">
    <location>
        <begin position="724"/>
        <end position="987"/>
    </location>
</feature>
<evidence type="ECO:0000256" key="3">
    <source>
        <dbReference type="ARBA" id="ARBA00022741"/>
    </source>
</evidence>
<evidence type="ECO:0000259" key="6">
    <source>
        <dbReference type="PROSITE" id="PS50893"/>
    </source>
</evidence>
<feature type="non-terminal residue" evidence="7">
    <location>
        <position position="1022"/>
    </location>
</feature>
<dbReference type="SMART" id="SM00369">
    <property type="entry name" value="LRR_TYP"/>
    <property type="match status" value="16"/>
</dbReference>
<dbReference type="FunFam" id="3.40.50.300:FF:001135">
    <property type="entry name" value="ABC transporter F family member 3"/>
    <property type="match status" value="1"/>
</dbReference>
<dbReference type="EMBL" id="SPHZ02000001">
    <property type="protein sequence ID" value="KAF0934582.1"/>
    <property type="molecule type" value="Genomic_DNA"/>
</dbReference>
<gene>
    <name evidence="7" type="ORF">E2562_025669</name>
</gene>
<dbReference type="InterPro" id="IPR003439">
    <property type="entry name" value="ABC_transporter-like_ATP-bd"/>
</dbReference>
<dbReference type="PROSITE" id="PS51450">
    <property type="entry name" value="LRR"/>
    <property type="match status" value="4"/>
</dbReference>
<dbReference type="GO" id="GO:0016887">
    <property type="term" value="F:ATP hydrolysis activity"/>
    <property type="evidence" value="ECO:0007669"/>
    <property type="project" value="InterPro"/>
</dbReference>
<organism evidence="7 8">
    <name type="scientific">Oryza meyeriana var. granulata</name>
    <dbReference type="NCBI Taxonomy" id="110450"/>
    <lineage>
        <taxon>Eukaryota</taxon>
        <taxon>Viridiplantae</taxon>
        <taxon>Streptophyta</taxon>
        <taxon>Embryophyta</taxon>
        <taxon>Tracheophyta</taxon>
        <taxon>Spermatophyta</taxon>
        <taxon>Magnoliopsida</taxon>
        <taxon>Liliopsida</taxon>
        <taxon>Poales</taxon>
        <taxon>Poaceae</taxon>
        <taxon>BOP clade</taxon>
        <taxon>Oryzoideae</taxon>
        <taxon>Oryzeae</taxon>
        <taxon>Oryzinae</taxon>
        <taxon>Oryza</taxon>
        <taxon>Oryza meyeriana</taxon>
    </lineage>
</organism>
<dbReference type="InterPro" id="IPR003591">
    <property type="entry name" value="Leu-rich_rpt_typical-subtyp"/>
</dbReference>
<dbReference type="Gene3D" id="3.80.10.10">
    <property type="entry name" value="Ribonuclease Inhibitor"/>
    <property type="match status" value="4"/>
</dbReference>
<keyword evidence="5" id="KW-0007">Acetylation</keyword>
<proteinExistence type="predicted"/>
<dbReference type="Gene3D" id="3.40.50.300">
    <property type="entry name" value="P-loop containing nucleotide triphosphate hydrolases"/>
    <property type="match status" value="1"/>
</dbReference>
<dbReference type="GO" id="GO:0005524">
    <property type="term" value="F:ATP binding"/>
    <property type="evidence" value="ECO:0007669"/>
    <property type="project" value="UniProtKB-KW"/>
</dbReference>
<dbReference type="AlphaFoldDB" id="A0A6G1FCR5"/>
<evidence type="ECO:0000256" key="2">
    <source>
        <dbReference type="ARBA" id="ARBA00022737"/>
    </source>
</evidence>
<evidence type="ECO:0000313" key="7">
    <source>
        <dbReference type="EMBL" id="KAF0934582.1"/>
    </source>
</evidence>
<protein>
    <recommendedName>
        <fullName evidence="6">ABC transporter domain-containing protein</fullName>
    </recommendedName>
</protein>
<dbReference type="PANTHER" id="PTHR19211">
    <property type="entry name" value="ATP-BINDING TRANSPORT PROTEIN-RELATED"/>
    <property type="match status" value="1"/>
</dbReference>
<keyword evidence="2" id="KW-0677">Repeat</keyword>
<evidence type="ECO:0000256" key="1">
    <source>
        <dbReference type="ARBA" id="ARBA00022614"/>
    </source>
</evidence>
<dbReference type="Pfam" id="PF12848">
    <property type="entry name" value="ABC_tran_Xtn"/>
    <property type="match status" value="1"/>
</dbReference>
<dbReference type="OrthoDB" id="660555at2759"/>
<dbReference type="InterPro" id="IPR050611">
    <property type="entry name" value="ABCF"/>
</dbReference>
<keyword evidence="3" id="KW-0547">Nucleotide-binding</keyword>
<comment type="caution">
    <text evidence="7">The sequence shown here is derived from an EMBL/GenBank/DDBJ whole genome shotgun (WGS) entry which is preliminary data.</text>
</comment>
<dbReference type="PRINTS" id="PR00019">
    <property type="entry name" value="LEURICHRPT"/>
</dbReference>
<name>A0A6G1FCR5_9ORYZ</name>
<dbReference type="Proteomes" id="UP000479710">
    <property type="component" value="Unassembled WGS sequence"/>
</dbReference>
<dbReference type="Pfam" id="PF13855">
    <property type="entry name" value="LRR_8"/>
    <property type="match status" value="4"/>
</dbReference>
<evidence type="ECO:0000256" key="4">
    <source>
        <dbReference type="ARBA" id="ARBA00022840"/>
    </source>
</evidence>
<dbReference type="Pfam" id="PF26051">
    <property type="entry name" value="PWI_ABCF3"/>
    <property type="match status" value="1"/>
</dbReference>
<dbReference type="InterPro" id="IPR058770">
    <property type="entry name" value="PWI_ABCF3"/>
</dbReference>
<dbReference type="SUPFAM" id="SSF52540">
    <property type="entry name" value="P-loop containing nucleoside triphosphate hydrolases"/>
    <property type="match status" value="1"/>
</dbReference>
<dbReference type="SMART" id="SM00382">
    <property type="entry name" value="AAA"/>
    <property type="match status" value="1"/>
</dbReference>